<evidence type="ECO:0000259" key="3">
    <source>
        <dbReference type="SMART" id="SM00062"/>
    </source>
</evidence>
<dbReference type="Proteomes" id="UP000244930">
    <property type="component" value="Chromosome"/>
</dbReference>
<feature type="chain" id="PRO_5016133497" evidence="2">
    <location>
        <begin position="36"/>
        <end position="277"/>
    </location>
</feature>
<dbReference type="InterPro" id="IPR001638">
    <property type="entry name" value="Solute-binding_3/MltF_N"/>
</dbReference>
<feature type="domain" description="Solute-binding protein family 3/N-terminal" evidence="3">
    <location>
        <begin position="48"/>
        <end position="272"/>
    </location>
</feature>
<dbReference type="CDD" id="cd13530">
    <property type="entry name" value="PBP2_peptides_like"/>
    <property type="match status" value="1"/>
</dbReference>
<dbReference type="SMART" id="SM00062">
    <property type="entry name" value="PBPb"/>
    <property type="match status" value="1"/>
</dbReference>
<dbReference type="AlphaFoldDB" id="A0A2U8GUJ8"/>
<dbReference type="KEGG" id="acom:CEW83_20160"/>
<dbReference type="EMBL" id="CP022187">
    <property type="protein sequence ID" value="AWI77261.1"/>
    <property type="molecule type" value="Genomic_DNA"/>
</dbReference>
<keyword evidence="5" id="KW-1185">Reference proteome</keyword>
<dbReference type="PANTHER" id="PTHR35936:SF17">
    <property type="entry name" value="ARGININE-BINDING EXTRACELLULAR PROTEIN ARTP"/>
    <property type="match status" value="1"/>
</dbReference>
<accession>A0A2U8GUJ8</accession>
<organism evidence="4 5">
    <name type="scientific">Parazoarcus communis</name>
    <dbReference type="NCBI Taxonomy" id="41977"/>
    <lineage>
        <taxon>Bacteria</taxon>
        <taxon>Pseudomonadati</taxon>
        <taxon>Pseudomonadota</taxon>
        <taxon>Betaproteobacteria</taxon>
        <taxon>Rhodocyclales</taxon>
        <taxon>Zoogloeaceae</taxon>
        <taxon>Parazoarcus</taxon>
    </lineage>
</organism>
<evidence type="ECO:0000313" key="4">
    <source>
        <dbReference type="EMBL" id="AWI77261.1"/>
    </source>
</evidence>
<name>A0A2U8GUJ8_9RHOO</name>
<feature type="signal peptide" evidence="2">
    <location>
        <begin position="1"/>
        <end position="35"/>
    </location>
</feature>
<sequence>MRIPVTSPLPLQLARWLLVLLGATLAQGLASDAHAHQSRLDRIIDEKRVRVCIWPEYFGMTYRDPATHELRGIDIDLALELGRELNVSVEFVDSSFPRLTKDLLNDNCDVAMFGVGITAERAEELRFTAPYLASDIYAVAPRSSRRINQWDDIDQPGVVVAVAKGTIHERVMIDKLRHARLAVLGSPHAREEAVESGRADVFITDYPFGHRMVDRSDWARLISPGTPYHITPYAWAVAPGDAPWFNRLETYLRAIKHDGRLVRAARRHGLEPIVITR</sequence>
<evidence type="ECO:0000313" key="5">
    <source>
        <dbReference type="Proteomes" id="UP000244930"/>
    </source>
</evidence>
<dbReference type="PANTHER" id="PTHR35936">
    <property type="entry name" value="MEMBRANE-BOUND LYTIC MUREIN TRANSGLYCOSYLASE F"/>
    <property type="match status" value="1"/>
</dbReference>
<keyword evidence="1 2" id="KW-0732">Signal</keyword>
<dbReference type="Pfam" id="PF00497">
    <property type="entry name" value="SBP_bac_3"/>
    <property type="match status" value="1"/>
</dbReference>
<protein>
    <submittedName>
        <fullName evidence="4">Amino acid ABC transporter substrate-binding protein</fullName>
    </submittedName>
</protein>
<reference evidence="4 5" key="1">
    <citation type="submission" date="2017-06" db="EMBL/GenBank/DDBJ databases">
        <title>Azoarcus.</title>
        <authorList>
            <person name="Woo J.-H."/>
            <person name="Kim H.-S."/>
        </authorList>
    </citation>
    <scope>NUCLEOTIDE SEQUENCE [LARGE SCALE GENOMIC DNA]</scope>
    <source>
        <strain evidence="4 5">TSPY31</strain>
    </source>
</reference>
<proteinExistence type="predicted"/>
<evidence type="ECO:0000256" key="1">
    <source>
        <dbReference type="ARBA" id="ARBA00022729"/>
    </source>
</evidence>
<evidence type="ECO:0000256" key="2">
    <source>
        <dbReference type="SAM" id="SignalP"/>
    </source>
</evidence>
<dbReference type="SUPFAM" id="SSF53850">
    <property type="entry name" value="Periplasmic binding protein-like II"/>
    <property type="match status" value="1"/>
</dbReference>
<gene>
    <name evidence="4" type="ORF">CEW83_20160</name>
</gene>
<dbReference type="Gene3D" id="3.40.190.10">
    <property type="entry name" value="Periplasmic binding protein-like II"/>
    <property type="match status" value="2"/>
</dbReference>